<proteinExistence type="predicted"/>
<keyword evidence="2" id="KW-1185">Reference proteome</keyword>
<dbReference type="AlphaFoldDB" id="A0A154P955"/>
<gene>
    <name evidence="1" type="ORF">WN55_09276</name>
</gene>
<sequence length="62" mass="7404">MEVIRQYFSHSLKLEEHISRVYLAKEMRYVKPACRRSNVRRESDVCDTCIKLEILIVVTFSL</sequence>
<evidence type="ECO:0000313" key="2">
    <source>
        <dbReference type="Proteomes" id="UP000076502"/>
    </source>
</evidence>
<dbReference type="Proteomes" id="UP000076502">
    <property type="component" value="Unassembled WGS sequence"/>
</dbReference>
<name>A0A154P955_DUFNO</name>
<organism evidence="1 2">
    <name type="scientific">Dufourea novaeangliae</name>
    <name type="common">Sweat bee</name>
    <dbReference type="NCBI Taxonomy" id="178035"/>
    <lineage>
        <taxon>Eukaryota</taxon>
        <taxon>Metazoa</taxon>
        <taxon>Ecdysozoa</taxon>
        <taxon>Arthropoda</taxon>
        <taxon>Hexapoda</taxon>
        <taxon>Insecta</taxon>
        <taxon>Pterygota</taxon>
        <taxon>Neoptera</taxon>
        <taxon>Endopterygota</taxon>
        <taxon>Hymenoptera</taxon>
        <taxon>Apocrita</taxon>
        <taxon>Aculeata</taxon>
        <taxon>Apoidea</taxon>
        <taxon>Anthophila</taxon>
        <taxon>Halictidae</taxon>
        <taxon>Rophitinae</taxon>
        <taxon>Dufourea</taxon>
    </lineage>
</organism>
<dbReference type="EMBL" id="KQ434846">
    <property type="protein sequence ID" value="KZC08372.1"/>
    <property type="molecule type" value="Genomic_DNA"/>
</dbReference>
<reference evidence="1 2" key="1">
    <citation type="submission" date="2015-07" db="EMBL/GenBank/DDBJ databases">
        <title>The genome of Dufourea novaeangliae.</title>
        <authorList>
            <person name="Pan H."/>
            <person name="Kapheim K."/>
        </authorList>
    </citation>
    <scope>NUCLEOTIDE SEQUENCE [LARGE SCALE GENOMIC DNA]</scope>
    <source>
        <strain evidence="1">0120121106</strain>
        <tissue evidence="1">Whole body</tissue>
    </source>
</reference>
<evidence type="ECO:0000313" key="1">
    <source>
        <dbReference type="EMBL" id="KZC08372.1"/>
    </source>
</evidence>
<protein>
    <submittedName>
        <fullName evidence="1">Uncharacterized protein</fullName>
    </submittedName>
</protein>
<accession>A0A154P955</accession>